<proteinExistence type="predicted"/>
<evidence type="ECO:0000313" key="2">
    <source>
        <dbReference type="Proteomes" id="UP000535937"/>
    </source>
</evidence>
<protein>
    <recommendedName>
        <fullName evidence="3">DUF2939 domain-containing protein</fullName>
    </recommendedName>
</protein>
<organism evidence="1 2">
    <name type="scientific">Microbulbifer rhizosphaerae</name>
    <dbReference type="NCBI Taxonomy" id="1562603"/>
    <lineage>
        <taxon>Bacteria</taxon>
        <taxon>Pseudomonadati</taxon>
        <taxon>Pseudomonadota</taxon>
        <taxon>Gammaproteobacteria</taxon>
        <taxon>Cellvibrionales</taxon>
        <taxon>Microbulbiferaceae</taxon>
        <taxon>Microbulbifer</taxon>
    </lineage>
</organism>
<dbReference type="EMBL" id="JACHWZ010000005">
    <property type="protein sequence ID" value="MBB3060581.1"/>
    <property type="molecule type" value="Genomic_DNA"/>
</dbReference>
<name>A0A7W4Z8I5_9GAMM</name>
<dbReference type="RefSeq" id="WP_183458089.1">
    <property type="nucleotide sequence ID" value="NZ_JACHWZ010000005.1"/>
</dbReference>
<evidence type="ECO:0000313" key="1">
    <source>
        <dbReference type="EMBL" id="MBB3060581.1"/>
    </source>
</evidence>
<dbReference type="Pfam" id="PF11159">
    <property type="entry name" value="DUF2939"/>
    <property type="match status" value="1"/>
</dbReference>
<dbReference type="InterPro" id="IPR021330">
    <property type="entry name" value="DUF2939"/>
</dbReference>
<sequence length="194" mass="21909">MKKGLLVSALLLALFAGGYAALPWYTAKQIVQAAEAEDIERLQGYIDFPTLRENLKLRLQQRLRESMGESVPEELSELLTAGANLFIVPILNQLVTPEGIGDLLRGGKNLREFERELYRDSLPNGESPEPAPIDREGDWRLLSWHFVDINHVAADCGDDSGAQLRLILQRQGLHWRLVDIALLDRKEELKWTGI</sequence>
<keyword evidence="2" id="KW-1185">Reference proteome</keyword>
<dbReference type="Proteomes" id="UP000535937">
    <property type="component" value="Unassembled WGS sequence"/>
</dbReference>
<dbReference type="AlphaFoldDB" id="A0A7W4Z8I5"/>
<gene>
    <name evidence="1" type="ORF">FHS09_001400</name>
</gene>
<comment type="caution">
    <text evidence="1">The sequence shown here is derived from an EMBL/GenBank/DDBJ whole genome shotgun (WGS) entry which is preliminary data.</text>
</comment>
<accession>A0A7W4Z8I5</accession>
<reference evidence="1 2" key="1">
    <citation type="submission" date="2020-08" db="EMBL/GenBank/DDBJ databases">
        <title>Genomic Encyclopedia of Type Strains, Phase III (KMG-III): the genomes of soil and plant-associated and newly described type strains.</title>
        <authorList>
            <person name="Whitman W."/>
        </authorList>
    </citation>
    <scope>NUCLEOTIDE SEQUENCE [LARGE SCALE GENOMIC DNA]</scope>
    <source>
        <strain evidence="1 2">CECT 8799</strain>
    </source>
</reference>
<evidence type="ECO:0008006" key="3">
    <source>
        <dbReference type="Google" id="ProtNLM"/>
    </source>
</evidence>